<gene>
    <name evidence="2" type="ORF">C3K47_16155</name>
</gene>
<sequence>MRKCLLLTILFISSLNVFADCTKNELSFWPKQHSINTNSIVLITATGNKIGVLNELNHSYVIYLKSGNEVVKLNAKETFTGDLAMKQSLFTLERNLSPGKTYELKIDINPKIKDPNTIKKLKLDKKVILPKWIVRSIPDTIAPVWQAKPQVLERTTIQLAKGQSSLVRLSADIEESSEYLYKTTLTNSKTGKSTVFYLLPINHQIRIGHNECYGEFVFGEMDDCEATFTLVDESGNETIWNEEAIKLIKP</sequence>
<feature type="signal peptide" evidence="1">
    <location>
        <begin position="1"/>
        <end position="19"/>
    </location>
</feature>
<protein>
    <submittedName>
        <fullName evidence="2">Uncharacterized protein</fullName>
    </submittedName>
</protein>
<keyword evidence="1" id="KW-0732">Signal</keyword>
<dbReference type="AlphaFoldDB" id="A0A2S4ZYF8"/>
<dbReference type="OrthoDB" id="878468at2"/>
<reference evidence="2 3" key="1">
    <citation type="submission" date="2018-01" db="EMBL/GenBank/DDBJ databases">
        <authorList>
            <person name="Gaut B.S."/>
            <person name="Morton B.R."/>
            <person name="Clegg M.T."/>
            <person name="Duvall M.R."/>
        </authorList>
    </citation>
    <scope>NUCLEOTIDE SEQUENCE [LARGE SCALE GENOMIC DNA]</scope>
    <source>
        <strain evidence="2 3">HR-AV</strain>
    </source>
</reference>
<evidence type="ECO:0000313" key="2">
    <source>
        <dbReference type="EMBL" id="POY35316.1"/>
    </source>
</evidence>
<dbReference type="RefSeq" id="WP_103790202.1">
    <property type="nucleotide sequence ID" value="NZ_PQVF01000012.1"/>
</dbReference>
<comment type="caution">
    <text evidence="2">The sequence shown here is derived from an EMBL/GenBank/DDBJ whole genome shotgun (WGS) entry which is preliminary data.</text>
</comment>
<organism evidence="2 3">
    <name type="scientific">Solitalea longa</name>
    <dbReference type="NCBI Taxonomy" id="2079460"/>
    <lineage>
        <taxon>Bacteria</taxon>
        <taxon>Pseudomonadati</taxon>
        <taxon>Bacteroidota</taxon>
        <taxon>Sphingobacteriia</taxon>
        <taxon>Sphingobacteriales</taxon>
        <taxon>Sphingobacteriaceae</taxon>
        <taxon>Solitalea</taxon>
    </lineage>
</organism>
<proteinExistence type="predicted"/>
<dbReference type="Proteomes" id="UP000236893">
    <property type="component" value="Unassembled WGS sequence"/>
</dbReference>
<keyword evidence="3" id="KW-1185">Reference proteome</keyword>
<evidence type="ECO:0000313" key="3">
    <source>
        <dbReference type="Proteomes" id="UP000236893"/>
    </source>
</evidence>
<feature type="chain" id="PRO_5015633130" evidence="1">
    <location>
        <begin position="20"/>
        <end position="250"/>
    </location>
</feature>
<evidence type="ECO:0000256" key="1">
    <source>
        <dbReference type="SAM" id="SignalP"/>
    </source>
</evidence>
<accession>A0A2S4ZYF8</accession>
<name>A0A2S4ZYF8_9SPHI</name>
<dbReference type="EMBL" id="PQVF01000012">
    <property type="protein sequence ID" value="POY35316.1"/>
    <property type="molecule type" value="Genomic_DNA"/>
</dbReference>